<feature type="domain" description="G-protein coupled receptors family 1 profile" evidence="14">
    <location>
        <begin position="41"/>
        <end position="290"/>
    </location>
</feature>
<evidence type="ECO:0000259" key="14">
    <source>
        <dbReference type="PROSITE" id="PS50262"/>
    </source>
</evidence>
<dbReference type="Gene3D" id="1.20.1070.10">
    <property type="entry name" value="Rhodopsin 7-helix transmembrane proteins"/>
    <property type="match status" value="1"/>
</dbReference>
<keyword evidence="9 12" id="KW-0675">Receptor</keyword>
<evidence type="ECO:0000256" key="1">
    <source>
        <dbReference type="ARBA" id="ARBA00004651"/>
    </source>
</evidence>
<dbReference type="GO" id="GO:0004930">
    <property type="term" value="F:G protein-coupled receptor activity"/>
    <property type="evidence" value="ECO:0007669"/>
    <property type="project" value="UniProtKB-KW"/>
</dbReference>
<name>A0A6P9C8D0_PANGU</name>
<organism evidence="15 16">
    <name type="scientific">Pantherophis guttatus</name>
    <name type="common">Corn snake</name>
    <name type="synonym">Elaphe guttata</name>
    <dbReference type="NCBI Taxonomy" id="94885"/>
    <lineage>
        <taxon>Eukaryota</taxon>
        <taxon>Metazoa</taxon>
        <taxon>Chordata</taxon>
        <taxon>Craniata</taxon>
        <taxon>Vertebrata</taxon>
        <taxon>Euteleostomi</taxon>
        <taxon>Lepidosauria</taxon>
        <taxon>Squamata</taxon>
        <taxon>Bifurcata</taxon>
        <taxon>Unidentata</taxon>
        <taxon>Episquamata</taxon>
        <taxon>Toxicofera</taxon>
        <taxon>Serpentes</taxon>
        <taxon>Colubroidea</taxon>
        <taxon>Colubridae</taxon>
        <taxon>Colubrinae</taxon>
        <taxon>Pantherophis</taxon>
    </lineage>
</organism>
<evidence type="ECO:0000256" key="6">
    <source>
        <dbReference type="ARBA" id="ARBA00022989"/>
    </source>
</evidence>
<keyword evidence="2 13" id="KW-1003">Cell membrane</keyword>
<dbReference type="AlphaFoldDB" id="A0A6P9C8D0"/>
<sequence length="327" mass="37233">MRERNGSRVKEFILLGFPGSCELRISLFIAFFFMYLLTVTGNVSIIVLVKNFQRLRTPMYFFLCNLSFLEIWYTSACIPKMLSILVAQTQTISFLGCLTQMYIVFSLGCTEYFLLAAMAYDRYLAICYPLHYNIIMSKTLSVQMAFGCWTCGFLIILFPAFFISQLSFCDSNVINHFFCDIDPWIVLSCTSTYTVEIVCLILFATVIMGSCMITLISYIYIIATILRIASVQGRQRAFSTCSSHLTVVIIWYGATIFLHVIPSKQQSQELTKIVTLLNTIVTPLLNPFIYTLRNSEVQEALKAVFRASAVNLSNRHNKGNKLVSQHQ</sequence>
<feature type="transmembrane region" description="Helical" evidence="13">
    <location>
        <begin position="25"/>
        <end position="48"/>
    </location>
</feature>
<dbReference type="OMA" id="LGSWICG"/>
<dbReference type="InParanoid" id="A0A6P9C8D0"/>
<keyword evidence="5 13" id="KW-0552">Olfaction</keyword>
<dbReference type="InterPro" id="IPR017452">
    <property type="entry name" value="GPCR_Rhodpsn_7TM"/>
</dbReference>
<feature type="transmembrane region" description="Helical" evidence="13">
    <location>
        <begin position="200"/>
        <end position="226"/>
    </location>
</feature>
<evidence type="ECO:0000256" key="4">
    <source>
        <dbReference type="ARBA" id="ARBA00022692"/>
    </source>
</evidence>
<dbReference type="InterPro" id="IPR000725">
    <property type="entry name" value="Olfact_rcpt"/>
</dbReference>
<comment type="subcellular location">
    <subcellularLocation>
        <location evidence="1 13">Cell membrane</location>
        <topology evidence="1 13">Multi-pass membrane protein</topology>
    </subcellularLocation>
</comment>
<dbReference type="PANTHER" id="PTHR26454">
    <property type="entry name" value="OLFACTORY RECEPTOR"/>
    <property type="match status" value="1"/>
</dbReference>
<comment type="similarity">
    <text evidence="12">Belongs to the G-protein coupled receptor 1 family.</text>
</comment>
<evidence type="ECO:0000256" key="8">
    <source>
        <dbReference type="ARBA" id="ARBA00023136"/>
    </source>
</evidence>
<evidence type="ECO:0000256" key="9">
    <source>
        <dbReference type="ARBA" id="ARBA00023170"/>
    </source>
</evidence>
<dbReference type="PANTHER" id="PTHR26454:SF73">
    <property type="entry name" value="OLFACTORY RECEPTOR"/>
    <property type="match status" value="1"/>
</dbReference>
<dbReference type="KEGG" id="pgut:117668904"/>
<dbReference type="PROSITE" id="PS00237">
    <property type="entry name" value="G_PROTEIN_RECEP_F1_1"/>
    <property type="match status" value="1"/>
</dbReference>
<dbReference type="PRINTS" id="PR00245">
    <property type="entry name" value="OLFACTORYR"/>
</dbReference>
<feature type="transmembrane region" description="Helical" evidence="13">
    <location>
        <begin position="273"/>
        <end position="292"/>
    </location>
</feature>
<feature type="transmembrane region" description="Helical" evidence="13">
    <location>
        <begin position="238"/>
        <end position="261"/>
    </location>
</feature>
<evidence type="ECO:0000313" key="15">
    <source>
        <dbReference type="Proteomes" id="UP001652622"/>
    </source>
</evidence>
<dbReference type="RefSeq" id="XP_034278849.1">
    <property type="nucleotide sequence ID" value="XM_034422958.2"/>
</dbReference>
<keyword evidence="7 12" id="KW-0297">G-protein coupled receptor</keyword>
<keyword evidence="8 13" id="KW-0472">Membrane</keyword>
<keyword evidence="10" id="KW-0325">Glycoprotein</keyword>
<dbReference type="GO" id="GO:0004984">
    <property type="term" value="F:olfactory receptor activity"/>
    <property type="evidence" value="ECO:0007669"/>
    <property type="project" value="InterPro"/>
</dbReference>
<evidence type="ECO:0000256" key="3">
    <source>
        <dbReference type="ARBA" id="ARBA00022606"/>
    </source>
</evidence>
<dbReference type="Proteomes" id="UP001652622">
    <property type="component" value="Unplaced"/>
</dbReference>
<protein>
    <recommendedName>
        <fullName evidence="13">Olfactory receptor</fullName>
    </recommendedName>
</protein>
<dbReference type="CDD" id="cd13954">
    <property type="entry name" value="7tmA_OR"/>
    <property type="match status" value="1"/>
</dbReference>
<feature type="transmembrane region" description="Helical" evidence="13">
    <location>
        <begin position="140"/>
        <end position="163"/>
    </location>
</feature>
<keyword evidence="15" id="KW-1185">Reference proteome</keyword>
<dbReference type="SUPFAM" id="SSF81321">
    <property type="entry name" value="Family A G protein-coupled receptor-like"/>
    <property type="match status" value="1"/>
</dbReference>
<keyword evidence="11 12" id="KW-0807">Transducer</keyword>
<evidence type="ECO:0000256" key="10">
    <source>
        <dbReference type="ARBA" id="ARBA00023180"/>
    </source>
</evidence>
<evidence type="ECO:0000256" key="11">
    <source>
        <dbReference type="ARBA" id="ARBA00023224"/>
    </source>
</evidence>
<keyword evidence="3 13" id="KW-0716">Sensory transduction</keyword>
<evidence type="ECO:0000256" key="12">
    <source>
        <dbReference type="RuleBase" id="RU000688"/>
    </source>
</evidence>
<feature type="transmembrane region" description="Helical" evidence="13">
    <location>
        <begin position="60"/>
        <end position="82"/>
    </location>
</feature>
<reference evidence="16" key="1">
    <citation type="submission" date="2025-08" db="UniProtKB">
        <authorList>
            <consortium name="RefSeq"/>
        </authorList>
    </citation>
    <scope>IDENTIFICATION</scope>
    <source>
        <tissue evidence="16">Blood</tissue>
    </source>
</reference>
<dbReference type="GeneID" id="117668904"/>
<dbReference type="InterPro" id="IPR000276">
    <property type="entry name" value="GPCR_Rhodpsn"/>
</dbReference>
<proteinExistence type="inferred from homology"/>
<accession>A0A6P9C8D0</accession>
<dbReference type="InterPro" id="IPR047132">
    <property type="entry name" value="Olfact_rcpt_6C-like"/>
</dbReference>
<dbReference type="OrthoDB" id="9444602at2759"/>
<evidence type="ECO:0000256" key="7">
    <source>
        <dbReference type="ARBA" id="ARBA00023040"/>
    </source>
</evidence>
<keyword evidence="4 12" id="KW-0812">Transmembrane</keyword>
<dbReference type="FunFam" id="1.20.1070.10:FF:000010">
    <property type="entry name" value="Olfactory receptor"/>
    <property type="match status" value="1"/>
</dbReference>
<dbReference type="GO" id="GO:0005886">
    <property type="term" value="C:plasma membrane"/>
    <property type="evidence" value="ECO:0007669"/>
    <property type="project" value="UniProtKB-SubCell"/>
</dbReference>
<evidence type="ECO:0000256" key="13">
    <source>
        <dbReference type="RuleBase" id="RU363047"/>
    </source>
</evidence>
<feature type="transmembrane region" description="Helical" evidence="13">
    <location>
        <begin position="102"/>
        <end position="120"/>
    </location>
</feature>
<evidence type="ECO:0000256" key="5">
    <source>
        <dbReference type="ARBA" id="ARBA00022725"/>
    </source>
</evidence>
<dbReference type="Pfam" id="PF13853">
    <property type="entry name" value="7tm_4"/>
    <property type="match status" value="1"/>
</dbReference>
<keyword evidence="6 13" id="KW-1133">Transmembrane helix</keyword>
<evidence type="ECO:0000256" key="2">
    <source>
        <dbReference type="ARBA" id="ARBA00022475"/>
    </source>
</evidence>
<dbReference type="PROSITE" id="PS50262">
    <property type="entry name" value="G_PROTEIN_RECEP_F1_2"/>
    <property type="match status" value="1"/>
</dbReference>
<dbReference type="PRINTS" id="PR00237">
    <property type="entry name" value="GPCRRHODOPSN"/>
</dbReference>
<gene>
    <name evidence="16" type="primary">LOC117668904</name>
</gene>
<evidence type="ECO:0000313" key="16">
    <source>
        <dbReference type="RefSeq" id="XP_034278849.1"/>
    </source>
</evidence>